<keyword evidence="8" id="KW-1185">Reference proteome</keyword>
<proteinExistence type="inferred from homology"/>
<evidence type="ECO:0000259" key="6">
    <source>
        <dbReference type="Pfam" id="PF13360"/>
    </source>
</evidence>
<dbReference type="SMART" id="SM00564">
    <property type="entry name" value="PQQ"/>
    <property type="match status" value="6"/>
</dbReference>
<feature type="signal peptide" evidence="5">
    <location>
        <begin position="1"/>
        <end position="33"/>
    </location>
</feature>
<evidence type="ECO:0000256" key="3">
    <source>
        <dbReference type="ARBA" id="ARBA00023237"/>
    </source>
</evidence>
<dbReference type="AlphaFoldDB" id="A0A941DC08"/>
<dbReference type="InterPro" id="IPR017687">
    <property type="entry name" value="BamB"/>
</dbReference>
<feature type="chain" id="PRO_5036884817" description="Outer membrane protein assembly factor BamB" evidence="5">
    <location>
        <begin position="34"/>
        <end position="388"/>
    </location>
</feature>
<keyword evidence="3 4" id="KW-0998">Cell outer membrane</keyword>
<evidence type="ECO:0000256" key="2">
    <source>
        <dbReference type="ARBA" id="ARBA00023136"/>
    </source>
</evidence>
<dbReference type="InterPro" id="IPR015943">
    <property type="entry name" value="WD40/YVTN_repeat-like_dom_sf"/>
</dbReference>
<evidence type="ECO:0000256" key="5">
    <source>
        <dbReference type="SAM" id="SignalP"/>
    </source>
</evidence>
<accession>A0A941DC08</accession>
<dbReference type="NCBIfam" id="TIGR03300">
    <property type="entry name" value="assembly_YfgL"/>
    <property type="match status" value="1"/>
</dbReference>
<dbReference type="GO" id="GO:0009279">
    <property type="term" value="C:cell outer membrane"/>
    <property type="evidence" value="ECO:0007669"/>
    <property type="project" value="UniProtKB-SubCell"/>
</dbReference>
<gene>
    <name evidence="4 7" type="primary">bamB</name>
    <name evidence="7" type="ORF">KDM92_02630</name>
</gene>
<dbReference type="InterPro" id="IPR002372">
    <property type="entry name" value="PQQ_rpt_dom"/>
</dbReference>
<reference evidence="7 8" key="1">
    <citation type="submission" date="2021-04" db="EMBL/GenBank/DDBJ databases">
        <title>novel species isolated from subtropical streams in China.</title>
        <authorList>
            <person name="Lu H."/>
        </authorList>
    </citation>
    <scope>NUCLEOTIDE SEQUENCE [LARGE SCALE GENOMIC DNA]</scope>
    <source>
        <strain evidence="7 8">BYS107W</strain>
    </source>
</reference>
<comment type="subunit">
    <text evidence="4">Part of the Bam complex.</text>
</comment>
<dbReference type="GO" id="GO:0043165">
    <property type="term" value="P:Gram-negative-bacterium-type cell outer membrane assembly"/>
    <property type="evidence" value="ECO:0007669"/>
    <property type="project" value="UniProtKB-UniRule"/>
</dbReference>
<keyword evidence="4" id="KW-0449">Lipoprotein</keyword>
<comment type="subcellular location">
    <subcellularLocation>
        <location evidence="4">Cell outer membrane</location>
        <topology evidence="4">Lipid-anchor</topology>
    </subcellularLocation>
</comment>
<dbReference type="PANTHER" id="PTHR34512">
    <property type="entry name" value="CELL SURFACE PROTEIN"/>
    <property type="match status" value="1"/>
</dbReference>
<dbReference type="PROSITE" id="PS51257">
    <property type="entry name" value="PROKAR_LIPOPROTEIN"/>
    <property type="match status" value="1"/>
</dbReference>
<dbReference type="Proteomes" id="UP000680158">
    <property type="component" value="Unassembled WGS sequence"/>
</dbReference>
<dbReference type="HAMAP" id="MF_00923">
    <property type="entry name" value="OM_assembly_BamB"/>
    <property type="match status" value="1"/>
</dbReference>
<keyword evidence="2 4" id="KW-0472">Membrane</keyword>
<comment type="caution">
    <text evidence="7">The sequence shown here is derived from an EMBL/GenBank/DDBJ whole genome shotgun (WGS) entry which is preliminary data.</text>
</comment>
<dbReference type="PANTHER" id="PTHR34512:SF30">
    <property type="entry name" value="OUTER MEMBRANE PROTEIN ASSEMBLY FACTOR BAMB"/>
    <property type="match status" value="1"/>
</dbReference>
<sequence length="388" mass="40451">MKLTMLPRSLAVSLFSVTLLSACSSLSWLNPFAKEDTKTAPAPLQIFTPSMSVKNAWTLSVGSSGEYFFSPAVVGAELYAASADGTIAKVNAANGQLAWKIKADLPLTAGVGANAKTVAVAAQKGALFTYDTQGKLRWKAQASSEILSIPAVTDSLVLVHSIDNRITAFDADTGALKWAVERPLPVLTLRMATGITIKDQIGMVSTPGGKLIALALQNGGLRWEATAAEPKGATELERIVDMSGAPALVGNTVCAASYQGRVACFDAANGTVKWAKSISSEVGVAADERFAFAADNAGGVYGYDINGGATVWKNDKLTNRGLATPTSFGRAVVIGDRLGFLHFLSREDGSFLARMPTDGSKIMSAPVIAGNNLIVQTKSGAVVAFATE</sequence>
<evidence type="ECO:0000256" key="1">
    <source>
        <dbReference type="ARBA" id="ARBA00022729"/>
    </source>
</evidence>
<evidence type="ECO:0000256" key="4">
    <source>
        <dbReference type="HAMAP-Rule" id="MF_00923"/>
    </source>
</evidence>
<organism evidence="7 8">
    <name type="scientific">Undibacterium baiyunense</name>
    <dbReference type="NCBI Taxonomy" id="2828731"/>
    <lineage>
        <taxon>Bacteria</taxon>
        <taxon>Pseudomonadati</taxon>
        <taxon>Pseudomonadota</taxon>
        <taxon>Betaproteobacteria</taxon>
        <taxon>Burkholderiales</taxon>
        <taxon>Oxalobacteraceae</taxon>
        <taxon>Undibacterium</taxon>
    </lineage>
</organism>
<dbReference type="EMBL" id="JAGSPM010000001">
    <property type="protein sequence ID" value="MBR7745465.1"/>
    <property type="molecule type" value="Genomic_DNA"/>
</dbReference>
<protein>
    <recommendedName>
        <fullName evidence="4">Outer membrane protein assembly factor BamB</fullName>
    </recommendedName>
</protein>
<comment type="similarity">
    <text evidence="4">Belongs to the BamB family.</text>
</comment>
<keyword evidence="4" id="KW-0564">Palmitate</keyword>
<keyword evidence="1 4" id="KW-0732">Signal</keyword>
<dbReference type="RefSeq" id="WP_212682862.1">
    <property type="nucleotide sequence ID" value="NZ_JAGSPM010000001.1"/>
</dbReference>
<evidence type="ECO:0000313" key="7">
    <source>
        <dbReference type="EMBL" id="MBR7745465.1"/>
    </source>
</evidence>
<name>A0A941DC08_9BURK</name>
<dbReference type="Gene3D" id="2.130.10.10">
    <property type="entry name" value="YVTN repeat-like/Quinoprotein amine dehydrogenase"/>
    <property type="match status" value="1"/>
</dbReference>
<evidence type="ECO:0000313" key="8">
    <source>
        <dbReference type="Proteomes" id="UP000680158"/>
    </source>
</evidence>
<dbReference type="GO" id="GO:0051205">
    <property type="term" value="P:protein insertion into membrane"/>
    <property type="evidence" value="ECO:0007669"/>
    <property type="project" value="UniProtKB-UniRule"/>
</dbReference>
<feature type="domain" description="Pyrrolo-quinoline quinone repeat" evidence="6">
    <location>
        <begin position="84"/>
        <end position="314"/>
    </location>
</feature>
<dbReference type="InterPro" id="IPR011047">
    <property type="entry name" value="Quinoprotein_ADH-like_sf"/>
</dbReference>
<comment type="function">
    <text evidence="4">Part of the outer membrane protein assembly complex, which is involved in assembly and insertion of beta-barrel proteins into the outer membrane.</text>
</comment>
<dbReference type="InterPro" id="IPR018391">
    <property type="entry name" value="PQQ_b-propeller_rpt"/>
</dbReference>
<dbReference type="SUPFAM" id="SSF50998">
    <property type="entry name" value="Quinoprotein alcohol dehydrogenase-like"/>
    <property type="match status" value="1"/>
</dbReference>
<dbReference type="Pfam" id="PF13360">
    <property type="entry name" value="PQQ_2"/>
    <property type="match status" value="1"/>
</dbReference>